<dbReference type="Proteomes" id="UP000823674">
    <property type="component" value="Chromosome A02"/>
</dbReference>
<organism evidence="2 3">
    <name type="scientific">Brassica rapa subsp. trilocularis</name>
    <dbReference type="NCBI Taxonomy" id="1813537"/>
    <lineage>
        <taxon>Eukaryota</taxon>
        <taxon>Viridiplantae</taxon>
        <taxon>Streptophyta</taxon>
        <taxon>Embryophyta</taxon>
        <taxon>Tracheophyta</taxon>
        <taxon>Spermatophyta</taxon>
        <taxon>Magnoliopsida</taxon>
        <taxon>eudicotyledons</taxon>
        <taxon>Gunneridae</taxon>
        <taxon>Pentapetalae</taxon>
        <taxon>rosids</taxon>
        <taxon>malvids</taxon>
        <taxon>Brassicales</taxon>
        <taxon>Brassicaceae</taxon>
        <taxon>Brassiceae</taxon>
        <taxon>Brassica</taxon>
    </lineage>
</organism>
<keyword evidence="3" id="KW-1185">Reference proteome</keyword>
<dbReference type="SMART" id="SM00579">
    <property type="entry name" value="FBD"/>
    <property type="match status" value="1"/>
</dbReference>
<dbReference type="EMBL" id="JADBGQ010000002">
    <property type="protein sequence ID" value="KAG5408327.1"/>
    <property type="molecule type" value="Genomic_DNA"/>
</dbReference>
<reference evidence="2 3" key="1">
    <citation type="submission" date="2021-03" db="EMBL/GenBank/DDBJ databases">
        <authorList>
            <person name="King G.J."/>
            <person name="Bancroft I."/>
            <person name="Baten A."/>
            <person name="Bloomfield J."/>
            <person name="Borpatragohain P."/>
            <person name="He Z."/>
            <person name="Irish N."/>
            <person name="Irwin J."/>
            <person name="Liu K."/>
            <person name="Mauleon R.P."/>
            <person name="Moore J."/>
            <person name="Morris R."/>
            <person name="Ostergaard L."/>
            <person name="Wang B."/>
            <person name="Wells R."/>
        </authorList>
    </citation>
    <scope>NUCLEOTIDE SEQUENCE [LARGE SCALE GENOMIC DNA]</scope>
    <source>
        <strain evidence="2">R-o-18</strain>
        <tissue evidence="2">Leaf</tissue>
    </source>
</reference>
<name>A0ABQ7NBP1_BRACM</name>
<dbReference type="PANTHER" id="PTHR31293">
    <property type="entry name" value="RNI-LIKE SUPERFAMILY PROTEIN"/>
    <property type="match status" value="1"/>
</dbReference>
<accession>A0ABQ7NBP1</accession>
<feature type="domain" description="FBD" evidence="1">
    <location>
        <begin position="195"/>
        <end position="264"/>
    </location>
</feature>
<sequence>MSIICELSDDLLVKILSLIENMKEVVGTSLVSKRWRSLWKFVPRLDASSSDLINNFLMLSKAPVLETLHLILDENSYEPEENERWVSIAAARQVRDLELLRYGSRRNSLLSCPRSLFTCKGLVVLRLQQVAICDITSTVFLLTPKTLSLVCVRFVSGDELKNCGMFRECVPQWDLKHKWVLKFNGRNLVVFLNIWCLVSKVLSGLGTRGTVSEKEAVIHILDKSKHLKKMTLYRKITNLREKYRTLIDSKSMMSCGSTCRLEFVHSTIPLPYK</sequence>
<evidence type="ECO:0000313" key="3">
    <source>
        <dbReference type="Proteomes" id="UP000823674"/>
    </source>
</evidence>
<evidence type="ECO:0000313" key="2">
    <source>
        <dbReference type="EMBL" id="KAG5408327.1"/>
    </source>
</evidence>
<dbReference type="InterPro" id="IPR055294">
    <property type="entry name" value="FBL60-like"/>
</dbReference>
<gene>
    <name evidence="2" type="primary">A02p004490.1_BraROA</name>
    <name evidence="2" type="ORF">IGI04_004646</name>
</gene>
<comment type="caution">
    <text evidence="2">The sequence shown here is derived from an EMBL/GenBank/DDBJ whole genome shotgun (WGS) entry which is preliminary data.</text>
</comment>
<dbReference type="InterPro" id="IPR006566">
    <property type="entry name" value="FBD"/>
</dbReference>
<proteinExistence type="predicted"/>
<dbReference type="Pfam" id="PF00646">
    <property type="entry name" value="F-box"/>
    <property type="match status" value="1"/>
</dbReference>
<dbReference type="SUPFAM" id="SSF81383">
    <property type="entry name" value="F-box domain"/>
    <property type="match status" value="1"/>
</dbReference>
<dbReference type="InterPro" id="IPR001810">
    <property type="entry name" value="F-box_dom"/>
</dbReference>
<dbReference type="PANTHER" id="PTHR31293:SF12">
    <property type="entry name" value="RNI-LIKE SUPERFAMILY PROTEIN"/>
    <property type="match status" value="1"/>
</dbReference>
<protein>
    <recommendedName>
        <fullName evidence="1">FBD domain-containing protein</fullName>
    </recommendedName>
</protein>
<dbReference type="Gene3D" id="1.20.1280.50">
    <property type="match status" value="1"/>
</dbReference>
<evidence type="ECO:0000259" key="1">
    <source>
        <dbReference type="SMART" id="SM00579"/>
    </source>
</evidence>
<dbReference type="InterPro" id="IPR036047">
    <property type="entry name" value="F-box-like_dom_sf"/>
</dbReference>